<feature type="chain" id="PRO_5011549514" evidence="2">
    <location>
        <begin position="23"/>
        <end position="226"/>
    </location>
</feature>
<dbReference type="PROSITE" id="PS51257">
    <property type="entry name" value="PROKAR_LIPOPROTEIN"/>
    <property type="match status" value="1"/>
</dbReference>
<dbReference type="AlphaFoldDB" id="A0A1I2P5A9"/>
<evidence type="ECO:0000313" key="4">
    <source>
        <dbReference type="Proteomes" id="UP000198623"/>
    </source>
</evidence>
<dbReference type="Gene3D" id="3.40.50.10610">
    <property type="entry name" value="ABC-type transport auxiliary lipoprotein component"/>
    <property type="match status" value="1"/>
</dbReference>
<dbReference type="OrthoDB" id="5795476at2"/>
<dbReference type="RefSeq" id="WP_090725837.1">
    <property type="nucleotide sequence ID" value="NZ_FOOU01000003.1"/>
</dbReference>
<feature type="region of interest" description="Disordered" evidence="1">
    <location>
        <begin position="141"/>
        <end position="161"/>
    </location>
</feature>
<proteinExistence type="predicted"/>
<dbReference type="SUPFAM" id="SSF159594">
    <property type="entry name" value="XCC0632-like"/>
    <property type="match status" value="1"/>
</dbReference>
<feature type="compositionally biased region" description="Polar residues" evidence="1">
    <location>
        <begin position="144"/>
        <end position="161"/>
    </location>
</feature>
<reference evidence="4" key="1">
    <citation type="submission" date="2016-10" db="EMBL/GenBank/DDBJ databases">
        <authorList>
            <person name="Varghese N."/>
            <person name="Submissions S."/>
        </authorList>
    </citation>
    <scope>NUCLEOTIDE SEQUENCE [LARGE SCALE GENOMIC DNA]</scope>
    <source>
        <strain evidence="4">CGMCC 1.10971</strain>
    </source>
</reference>
<evidence type="ECO:0000313" key="3">
    <source>
        <dbReference type="EMBL" id="SFG10660.1"/>
    </source>
</evidence>
<dbReference type="EMBL" id="FOOU01000003">
    <property type="protein sequence ID" value="SFG10660.1"/>
    <property type="molecule type" value="Genomic_DNA"/>
</dbReference>
<evidence type="ECO:0000256" key="2">
    <source>
        <dbReference type="SAM" id="SignalP"/>
    </source>
</evidence>
<dbReference type="Proteomes" id="UP000198623">
    <property type="component" value="Unassembled WGS sequence"/>
</dbReference>
<name>A0A1I2P5A9_9GAMM</name>
<protein>
    <submittedName>
        <fullName evidence="3">Cholesterol transport system auxiliary component</fullName>
    </submittedName>
</protein>
<dbReference type="STRING" id="1045558.SAMN05216175_103250"/>
<organism evidence="3 4">
    <name type="scientific">Neptunomonas qingdaonensis</name>
    <dbReference type="NCBI Taxonomy" id="1045558"/>
    <lineage>
        <taxon>Bacteria</taxon>
        <taxon>Pseudomonadati</taxon>
        <taxon>Pseudomonadota</taxon>
        <taxon>Gammaproteobacteria</taxon>
        <taxon>Oceanospirillales</taxon>
        <taxon>Oceanospirillaceae</taxon>
        <taxon>Neptunomonas</taxon>
    </lineage>
</organism>
<keyword evidence="2" id="KW-0732">Signal</keyword>
<keyword evidence="4" id="KW-1185">Reference proteome</keyword>
<evidence type="ECO:0000256" key="1">
    <source>
        <dbReference type="SAM" id="MobiDB-lite"/>
    </source>
</evidence>
<gene>
    <name evidence="3" type="ORF">SAMN05216175_103250</name>
</gene>
<sequence length="226" mass="25097">MKNSRVLIYLSLVFLLSGCALKPLPAVDIYTVAPKTPDQIDNETQTARQPQRSITLKLAPMQGVRSFSATDITYSDGRHGRNKYAYSRWSDAPVRLMQTYIQVVLEQSKQFLAVVPSTSVSDSDYLLESVMLDFSHHFKEANDSQKGAEQSGLQESNSQQGVSEGVIRMHFYLINSRTKKMIAGREFITIVPALSNDAAGAAIALNEGASNIVRDLALWVAEQRLR</sequence>
<feature type="signal peptide" evidence="2">
    <location>
        <begin position="1"/>
        <end position="22"/>
    </location>
</feature>
<accession>A0A1I2P5A9</accession>